<dbReference type="EMBL" id="QMIE01000005">
    <property type="protein sequence ID" value="TVM17938.1"/>
    <property type="molecule type" value="Genomic_DNA"/>
</dbReference>
<evidence type="ECO:0000313" key="2">
    <source>
        <dbReference type="EMBL" id="TVM17938.1"/>
    </source>
</evidence>
<protein>
    <submittedName>
        <fullName evidence="2">Carboxymuconolactone decarboxylase family protein</fullName>
    </submittedName>
</protein>
<proteinExistence type="predicted"/>
<dbReference type="InterPro" id="IPR029032">
    <property type="entry name" value="AhpD-like"/>
</dbReference>
<dbReference type="PANTHER" id="PTHR33930">
    <property type="entry name" value="ALKYL HYDROPEROXIDE REDUCTASE AHPD"/>
    <property type="match status" value="1"/>
</dbReference>
<dbReference type="RefSeq" id="WP_144302591.1">
    <property type="nucleotide sequence ID" value="NZ_QMIE01000005.1"/>
</dbReference>
<reference evidence="2 3" key="1">
    <citation type="submission" date="2018-06" db="EMBL/GenBank/DDBJ databases">
        <title>Complete genome of Desulfovibrio indonesiensis P37SLT.</title>
        <authorList>
            <person name="Crispim J.S."/>
            <person name="Vidigal P.M.P."/>
            <person name="Silva L.C.F."/>
            <person name="Laguardia C.N."/>
            <person name="Araujo L.C."/>
            <person name="Dias R.S."/>
            <person name="Sousa M.P."/>
            <person name="Paula S.O."/>
            <person name="Silva C."/>
        </authorList>
    </citation>
    <scope>NUCLEOTIDE SEQUENCE [LARGE SCALE GENOMIC DNA]</scope>
    <source>
        <strain evidence="2 3">P37SLT</strain>
    </source>
</reference>
<name>A0A7M3MFQ1_9BACT</name>
<evidence type="ECO:0000259" key="1">
    <source>
        <dbReference type="Pfam" id="PF02627"/>
    </source>
</evidence>
<dbReference type="SUPFAM" id="SSF69118">
    <property type="entry name" value="AhpD-like"/>
    <property type="match status" value="1"/>
</dbReference>
<comment type="caution">
    <text evidence="2">The sequence shown here is derived from an EMBL/GenBank/DDBJ whole genome shotgun (WGS) entry which is preliminary data.</text>
</comment>
<dbReference type="PANTHER" id="PTHR33930:SF2">
    <property type="entry name" value="BLR3452 PROTEIN"/>
    <property type="match status" value="1"/>
</dbReference>
<dbReference type="InterPro" id="IPR003779">
    <property type="entry name" value="CMD-like"/>
</dbReference>
<accession>A0A7M3MFQ1</accession>
<dbReference type="GO" id="GO:0051920">
    <property type="term" value="F:peroxiredoxin activity"/>
    <property type="evidence" value="ECO:0007669"/>
    <property type="project" value="InterPro"/>
</dbReference>
<sequence>MERQVELYERIHVLFRRYLDEMPGMEDAYNAMASEAYKGGALDSKTKRLMAMTAAVVAGCRGCILFQAKHALDQGASAEEVLESCAVAISLGGTMAAAETTRVVEYLEETGALKPS</sequence>
<dbReference type="AlphaFoldDB" id="A0A7M3MFQ1"/>
<dbReference type="Pfam" id="PF02627">
    <property type="entry name" value="CMD"/>
    <property type="match status" value="1"/>
</dbReference>
<dbReference type="OrthoDB" id="5419860at2"/>
<organism evidence="2 3">
    <name type="scientific">Oceanidesulfovibrio indonesiensis</name>
    <dbReference type="NCBI Taxonomy" id="54767"/>
    <lineage>
        <taxon>Bacteria</taxon>
        <taxon>Pseudomonadati</taxon>
        <taxon>Thermodesulfobacteriota</taxon>
        <taxon>Desulfovibrionia</taxon>
        <taxon>Desulfovibrionales</taxon>
        <taxon>Desulfovibrionaceae</taxon>
        <taxon>Oceanidesulfovibrio</taxon>
    </lineage>
</organism>
<dbReference type="Proteomes" id="UP000448292">
    <property type="component" value="Unassembled WGS sequence"/>
</dbReference>
<feature type="domain" description="Carboxymuconolactone decarboxylase-like" evidence="1">
    <location>
        <begin position="23"/>
        <end position="105"/>
    </location>
</feature>
<dbReference type="Gene3D" id="1.20.1290.10">
    <property type="entry name" value="AhpD-like"/>
    <property type="match status" value="1"/>
</dbReference>
<keyword evidence="3" id="KW-1185">Reference proteome</keyword>
<evidence type="ECO:0000313" key="3">
    <source>
        <dbReference type="Proteomes" id="UP000448292"/>
    </source>
</evidence>
<gene>
    <name evidence="2" type="ORF">DPQ33_07460</name>
</gene>